<dbReference type="Proteomes" id="UP000314982">
    <property type="component" value="Unassembled WGS sequence"/>
</dbReference>
<evidence type="ECO:0000256" key="3">
    <source>
        <dbReference type="ARBA" id="ARBA00022448"/>
    </source>
</evidence>
<feature type="transmembrane region" description="Helical" evidence="11">
    <location>
        <begin position="23"/>
        <end position="43"/>
    </location>
</feature>
<evidence type="ECO:0000256" key="6">
    <source>
        <dbReference type="ARBA" id="ARBA00022906"/>
    </source>
</evidence>
<keyword evidence="4" id="KW-0050">Antiport</keyword>
<sequence>QHEGQQWLSGGYVANSLAIMTDALHMLTDLIGIVVSLLALWLSAKPPTNRFTFGLHRLEVVSAGISVLLIYILTGVLLNEAVQRTVSQDFEINGDAMLITAAVGYTHMHCHTHRQREHFLGQQCVWLEKSHSQCMMTCHKLLQSKGLLPEYKLADPICTYIFSILVLFTTIRIIRDTGVIILEGAPRHVNVQRIREDLLKLEDVQSVDELNVWALTGDKTTALAHLRLSPSSASAWEDVQAKARHLLIHTYGLTRCTVQVQTHRNRATRICTHCRESTA</sequence>
<dbReference type="GeneTree" id="ENSGT00940000157545"/>
<dbReference type="Gene3D" id="1.20.1510.10">
    <property type="entry name" value="Cation efflux protein transmembrane domain"/>
    <property type="match status" value="1"/>
</dbReference>
<evidence type="ECO:0000256" key="2">
    <source>
        <dbReference type="ARBA" id="ARBA00008873"/>
    </source>
</evidence>
<dbReference type="Ensembl" id="ENSHHUT00000066802.1">
    <property type="protein sequence ID" value="ENSHHUP00000064605.1"/>
    <property type="gene ID" value="ENSHHUG00000038139.1"/>
</dbReference>
<dbReference type="GO" id="GO:0005385">
    <property type="term" value="F:zinc ion transmembrane transporter activity"/>
    <property type="evidence" value="ECO:0007669"/>
    <property type="project" value="TreeGrafter"/>
</dbReference>
<feature type="domain" description="Cation efflux protein transmembrane" evidence="12">
    <location>
        <begin position="10"/>
        <end position="105"/>
    </location>
</feature>
<proteinExistence type="inferred from homology"/>
<dbReference type="InterPro" id="IPR027470">
    <property type="entry name" value="Cation_efflux_CTD"/>
</dbReference>
<comment type="subcellular location">
    <subcellularLocation>
        <location evidence="1">Membrane</location>
        <topology evidence="1">Multi-pass membrane protein</topology>
    </subcellularLocation>
</comment>
<keyword evidence="8" id="KW-0406">Ion transport</keyword>
<evidence type="ECO:0000256" key="8">
    <source>
        <dbReference type="ARBA" id="ARBA00023065"/>
    </source>
</evidence>
<keyword evidence="15" id="KW-1185">Reference proteome</keyword>
<evidence type="ECO:0000256" key="4">
    <source>
        <dbReference type="ARBA" id="ARBA00022449"/>
    </source>
</evidence>
<evidence type="ECO:0000256" key="7">
    <source>
        <dbReference type="ARBA" id="ARBA00022989"/>
    </source>
</evidence>
<dbReference type="SUPFAM" id="SSF160240">
    <property type="entry name" value="Cation efflux protein cytoplasmic domain-like"/>
    <property type="match status" value="1"/>
</dbReference>
<accession>A0A4W5PSJ3</accession>
<evidence type="ECO:0000256" key="5">
    <source>
        <dbReference type="ARBA" id="ARBA00022692"/>
    </source>
</evidence>
<dbReference type="GO" id="GO:0005886">
    <property type="term" value="C:plasma membrane"/>
    <property type="evidence" value="ECO:0007669"/>
    <property type="project" value="TreeGrafter"/>
</dbReference>
<keyword evidence="5 11" id="KW-0812">Transmembrane</keyword>
<organism evidence="14 15">
    <name type="scientific">Hucho hucho</name>
    <name type="common">huchen</name>
    <dbReference type="NCBI Taxonomy" id="62062"/>
    <lineage>
        <taxon>Eukaryota</taxon>
        <taxon>Metazoa</taxon>
        <taxon>Chordata</taxon>
        <taxon>Craniata</taxon>
        <taxon>Vertebrata</taxon>
        <taxon>Euteleostomi</taxon>
        <taxon>Actinopterygii</taxon>
        <taxon>Neopterygii</taxon>
        <taxon>Teleostei</taxon>
        <taxon>Protacanthopterygii</taxon>
        <taxon>Salmoniformes</taxon>
        <taxon>Salmonidae</taxon>
        <taxon>Salmoninae</taxon>
        <taxon>Hucho</taxon>
    </lineage>
</organism>
<dbReference type="InterPro" id="IPR027469">
    <property type="entry name" value="Cation_efflux_TMD_sf"/>
</dbReference>
<evidence type="ECO:0000313" key="14">
    <source>
        <dbReference type="Ensembl" id="ENSHHUP00000064605.1"/>
    </source>
</evidence>
<comment type="catalytic activity">
    <reaction evidence="10">
        <text>Zn(2+)(in) + 2 H(+)(out) = Zn(2+)(out) + 2 H(+)(in)</text>
        <dbReference type="Rhea" id="RHEA:72627"/>
        <dbReference type="ChEBI" id="CHEBI:15378"/>
        <dbReference type="ChEBI" id="CHEBI:29105"/>
    </reaction>
</comment>
<comment type="similarity">
    <text evidence="2">Belongs to the cation diffusion facilitator (CDF) transporter (TC 2.A.4) family. SLC30A subfamily.</text>
</comment>
<feature type="transmembrane region" description="Helical" evidence="11">
    <location>
        <begin position="55"/>
        <end position="78"/>
    </location>
</feature>
<feature type="domain" description="Cation efflux protein cytoplasmic" evidence="13">
    <location>
        <begin position="186"/>
        <end position="261"/>
    </location>
</feature>
<dbReference type="InterPro" id="IPR050681">
    <property type="entry name" value="CDF/SLC30A"/>
</dbReference>
<dbReference type="InterPro" id="IPR036837">
    <property type="entry name" value="Cation_efflux_CTD_sf"/>
</dbReference>
<dbReference type="Pfam" id="PF16916">
    <property type="entry name" value="ZT_dimer"/>
    <property type="match status" value="1"/>
</dbReference>
<dbReference type="AlphaFoldDB" id="A0A4W5PSJ3"/>
<dbReference type="GO" id="GO:0015297">
    <property type="term" value="F:antiporter activity"/>
    <property type="evidence" value="ECO:0007669"/>
    <property type="project" value="UniProtKB-KW"/>
</dbReference>
<keyword evidence="3" id="KW-0813">Transport</keyword>
<keyword evidence="6" id="KW-0864">Zinc transport</keyword>
<reference evidence="14" key="2">
    <citation type="submission" date="2025-08" db="UniProtKB">
        <authorList>
            <consortium name="Ensembl"/>
        </authorList>
    </citation>
    <scope>IDENTIFICATION</scope>
</reference>
<evidence type="ECO:0000259" key="13">
    <source>
        <dbReference type="Pfam" id="PF16916"/>
    </source>
</evidence>
<keyword evidence="7 11" id="KW-1133">Transmembrane helix</keyword>
<dbReference type="NCBIfam" id="TIGR01297">
    <property type="entry name" value="CDF"/>
    <property type="match status" value="1"/>
</dbReference>
<dbReference type="Pfam" id="PF01545">
    <property type="entry name" value="Cation_efflux"/>
    <property type="match status" value="1"/>
</dbReference>
<dbReference type="GO" id="GO:0010043">
    <property type="term" value="P:response to zinc ion"/>
    <property type="evidence" value="ECO:0007669"/>
    <property type="project" value="TreeGrafter"/>
</dbReference>
<evidence type="ECO:0000313" key="15">
    <source>
        <dbReference type="Proteomes" id="UP000314982"/>
    </source>
</evidence>
<keyword evidence="9 11" id="KW-0472">Membrane</keyword>
<dbReference type="InterPro" id="IPR002524">
    <property type="entry name" value="Cation_efflux"/>
</dbReference>
<dbReference type="PANTHER" id="PTHR11562">
    <property type="entry name" value="CATION EFFLUX PROTEIN/ ZINC TRANSPORTER"/>
    <property type="match status" value="1"/>
</dbReference>
<dbReference type="STRING" id="62062.ENSHHUP00000064605"/>
<evidence type="ECO:0000256" key="9">
    <source>
        <dbReference type="ARBA" id="ARBA00023136"/>
    </source>
</evidence>
<dbReference type="SUPFAM" id="SSF161111">
    <property type="entry name" value="Cation efflux protein transmembrane domain-like"/>
    <property type="match status" value="1"/>
</dbReference>
<evidence type="ECO:0000256" key="1">
    <source>
        <dbReference type="ARBA" id="ARBA00004141"/>
    </source>
</evidence>
<reference evidence="14" key="3">
    <citation type="submission" date="2025-09" db="UniProtKB">
        <authorList>
            <consortium name="Ensembl"/>
        </authorList>
    </citation>
    <scope>IDENTIFICATION</scope>
</reference>
<dbReference type="PANTHER" id="PTHR11562:SF27">
    <property type="entry name" value="PROTON-COUPLED ZINC ANTIPORTER SLC30A4-RELATED"/>
    <property type="match status" value="1"/>
</dbReference>
<protein>
    <submittedName>
        <fullName evidence="14">Solute carrier family 30 member 4</fullName>
    </submittedName>
</protein>
<evidence type="ECO:0000256" key="11">
    <source>
        <dbReference type="SAM" id="Phobius"/>
    </source>
</evidence>
<reference evidence="15" key="1">
    <citation type="submission" date="2018-06" db="EMBL/GenBank/DDBJ databases">
        <title>Genome assembly of Danube salmon.</title>
        <authorList>
            <person name="Macqueen D.J."/>
            <person name="Gundappa M.K."/>
        </authorList>
    </citation>
    <scope>NUCLEOTIDE SEQUENCE [LARGE SCALE GENOMIC DNA]</scope>
</reference>
<dbReference type="InterPro" id="IPR058533">
    <property type="entry name" value="Cation_efflux_TM"/>
</dbReference>
<evidence type="ECO:0000259" key="12">
    <source>
        <dbReference type="Pfam" id="PF01545"/>
    </source>
</evidence>
<evidence type="ECO:0000256" key="10">
    <source>
        <dbReference type="ARBA" id="ARBA00048349"/>
    </source>
</evidence>
<name>A0A4W5PSJ3_9TELE</name>
<keyword evidence="6" id="KW-0862">Zinc</keyword>